<comment type="caution">
    <text evidence="7">Lacks conserved residue(s) required for the propagation of feature annotation.</text>
</comment>
<keyword evidence="3" id="KW-0677">Repeat</keyword>
<evidence type="ECO:0000256" key="6">
    <source>
        <dbReference type="ARBA" id="ARBA00023180"/>
    </source>
</evidence>
<evidence type="ECO:0000259" key="9">
    <source>
        <dbReference type="PROSITE" id="PS50026"/>
    </source>
</evidence>
<dbReference type="CDD" id="cd00054">
    <property type="entry name" value="EGF_CA"/>
    <property type="match status" value="2"/>
</dbReference>
<evidence type="ECO:0000256" key="2">
    <source>
        <dbReference type="ARBA" id="ARBA00022729"/>
    </source>
</evidence>
<accession>A0A7J6DFF2</accession>
<evidence type="ECO:0000256" key="5">
    <source>
        <dbReference type="ARBA" id="ARBA00023157"/>
    </source>
</evidence>
<keyword evidence="11" id="KW-1185">Reference proteome</keyword>
<dbReference type="Proteomes" id="UP000579812">
    <property type="component" value="Unassembled WGS sequence"/>
</dbReference>
<dbReference type="PROSITE" id="PS50026">
    <property type="entry name" value="EGF_3"/>
    <property type="match status" value="2"/>
</dbReference>
<dbReference type="PANTHER" id="PTHR24039">
    <property type="entry name" value="FIBRILLIN-RELATED"/>
    <property type="match status" value="1"/>
</dbReference>
<dbReference type="InterPro" id="IPR000742">
    <property type="entry name" value="EGF"/>
</dbReference>
<dbReference type="SMART" id="SM00179">
    <property type="entry name" value="EGF_CA"/>
    <property type="match status" value="3"/>
</dbReference>
<gene>
    <name evidence="10" type="ORF">G5714_000083</name>
</gene>
<organism evidence="10 11">
    <name type="scientific">Onychostoma macrolepis</name>
    <dbReference type="NCBI Taxonomy" id="369639"/>
    <lineage>
        <taxon>Eukaryota</taxon>
        <taxon>Metazoa</taxon>
        <taxon>Chordata</taxon>
        <taxon>Craniata</taxon>
        <taxon>Vertebrata</taxon>
        <taxon>Euteleostomi</taxon>
        <taxon>Actinopterygii</taxon>
        <taxon>Neopterygii</taxon>
        <taxon>Teleostei</taxon>
        <taxon>Ostariophysi</taxon>
        <taxon>Cypriniformes</taxon>
        <taxon>Cyprinidae</taxon>
        <taxon>Acrossocheilinae</taxon>
        <taxon>Onychostoma</taxon>
    </lineage>
</organism>
<dbReference type="Gene3D" id="2.10.25.10">
    <property type="entry name" value="Laminin"/>
    <property type="match status" value="2"/>
</dbReference>
<dbReference type="SUPFAM" id="SSF57196">
    <property type="entry name" value="EGF/Laminin"/>
    <property type="match status" value="2"/>
</dbReference>
<feature type="domain" description="EGF-like" evidence="9">
    <location>
        <begin position="124"/>
        <end position="163"/>
    </location>
</feature>
<evidence type="ECO:0000256" key="7">
    <source>
        <dbReference type="PROSITE-ProRule" id="PRU00076"/>
    </source>
</evidence>
<dbReference type="InterPro" id="IPR024731">
    <property type="entry name" value="NELL2-like_EGF"/>
</dbReference>
<name>A0A7J6DFF2_9TELE</name>
<dbReference type="GO" id="GO:0005509">
    <property type="term" value="F:calcium ion binding"/>
    <property type="evidence" value="ECO:0007669"/>
    <property type="project" value="InterPro"/>
</dbReference>
<keyword evidence="5" id="KW-1015">Disulfide bond</keyword>
<dbReference type="PROSITE" id="PS01186">
    <property type="entry name" value="EGF_2"/>
    <property type="match status" value="1"/>
</dbReference>
<keyword evidence="6" id="KW-0325">Glycoprotein</keyword>
<reference evidence="10 11" key="1">
    <citation type="submission" date="2020-04" db="EMBL/GenBank/DDBJ databases">
        <title>Chromosome-level genome assembly of a cyprinid fish Onychostoma macrolepis by integration of Nanopore Sequencing, Bionano and Hi-C technology.</title>
        <authorList>
            <person name="Wang D."/>
        </authorList>
    </citation>
    <scope>NUCLEOTIDE SEQUENCE [LARGE SCALE GENOMIC DNA]</scope>
    <source>
        <strain evidence="10">SWU-2019</strain>
        <tissue evidence="10">Muscle</tissue>
    </source>
</reference>
<comment type="caution">
    <text evidence="10">The sequence shown here is derived from an EMBL/GenBank/DDBJ whole genome shotgun (WGS) entry which is preliminary data.</text>
</comment>
<dbReference type="InterPro" id="IPR018097">
    <property type="entry name" value="EGF_Ca-bd_CS"/>
</dbReference>
<dbReference type="InterPro" id="IPR000152">
    <property type="entry name" value="EGF-type_Asp/Asn_hydroxyl_site"/>
</dbReference>
<dbReference type="InterPro" id="IPR049883">
    <property type="entry name" value="NOTCH1_EGF-like"/>
</dbReference>
<dbReference type="PROSITE" id="PS00010">
    <property type="entry name" value="ASX_HYDROXYL"/>
    <property type="match status" value="2"/>
</dbReference>
<keyword evidence="1 7" id="KW-0245">EGF-like domain</keyword>
<dbReference type="Pfam" id="PF12947">
    <property type="entry name" value="EGF_3"/>
    <property type="match status" value="1"/>
</dbReference>
<evidence type="ECO:0000256" key="8">
    <source>
        <dbReference type="SAM" id="SignalP"/>
    </source>
</evidence>
<dbReference type="GO" id="GO:0030855">
    <property type="term" value="P:epithelial cell differentiation"/>
    <property type="evidence" value="ECO:0007669"/>
    <property type="project" value="UniProtKB-ARBA"/>
</dbReference>
<dbReference type="PANTHER" id="PTHR24039:SF28">
    <property type="entry name" value="EGF-LIKE DOMAIN-CONTAINING PROTEIN"/>
    <property type="match status" value="1"/>
</dbReference>
<evidence type="ECO:0000256" key="4">
    <source>
        <dbReference type="ARBA" id="ARBA00022837"/>
    </source>
</evidence>
<dbReference type="EMBL" id="JAAMOB010000001">
    <property type="protein sequence ID" value="KAF4118032.1"/>
    <property type="molecule type" value="Genomic_DNA"/>
</dbReference>
<sequence>MFPNTQLKWTLLLLGLFLQSSESRQCGVGFKIKNKICVDEDECSTSNQCGDHAQCVNTPGSYYCTCNEGFRSATANFTAEQGQCEDINECVEKTRECTGDMVCVNKCICRKGYRPSRTDSGCDDVDECLSSVCGVHSSCTNTPGSFFCICSPGFHRHENNTCTDINESPDPDVCGRNAQGFNHSGGYSCKYATRVTCVEFTAVALTHLAVSSASVLQGFTDMRTTPVQTSMRVQIQMFVAETHRASIIQAATAANMPRGLQ</sequence>
<dbReference type="FunFam" id="2.10.25.10:FF:000038">
    <property type="entry name" value="Fibrillin 2"/>
    <property type="match status" value="2"/>
</dbReference>
<dbReference type="Pfam" id="PF07645">
    <property type="entry name" value="EGF_CA"/>
    <property type="match status" value="2"/>
</dbReference>
<evidence type="ECO:0000256" key="3">
    <source>
        <dbReference type="ARBA" id="ARBA00022737"/>
    </source>
</evidence>
<dbReference type="InterPro" id="IPR001881">
    <property type="entry name" value="EGF-like_Ca-bd_dom"/>
</dbReference>
<dbReference type="SMART" id="SM00181">
    <property type="entry name" value="EGF"/>
    <property type="match status" value="3"/>
</dbReference>
<evidence type="ECO:0000313" key="11">
    <source>
        <dbReference type="Proteomes" id="UP000579812"/>
    </source>
</evidence>
<protein>
    <recommendedName>
        <fullName evidence="9">EGF-like domain-containing protein</fullName>
    </recommendedName>
</protein>
<proteinExistence type="predicted"/>
<dbReference type="AlphaFoldDB" id="A0A7J6DFF2"/>
<feature type="domain" description="EGF-like" evidence="9">
    <location>
        <begin position="39"/>
        <end position="76"/>
    </location>
</feature>
<keyword evidence="4" id="KW-0106">Calcium</keyword>
<dbReference type="PROSITE" id="PS01187">
    <property type="entry name" value="EGF_CA"/>
    <property type="match status" value="2"/>
</dbReference>
<evidence type="ECO:0000313" key="10">
    <source>
        <dbReference type="EMBL" id="KAF4118032.1"/>
    </source>
</evidence>
<keyword evidence="2 8" id="KW-0732">Signal</keyword>
<feature type="chain" id="PRO_5029828755" description="EGF-like domain-containing protein" evidence="8">
    <location>
        <begin position="24"/>
        <end position="261"/>
    </location>
</feature>
<evidence type="ECO:0000256" key="1">
    <source>
        <dbReference type="ARBA" id="ARBA00022536"/>
    </source>
</evidence>
<feature type="signal peptide" evidence="8">
    <location>
        <begin position="1"/>
        <end position="23"/>
    </location>
</feature>